<evidence type="ECO:0000313" key="2">
    <source>
        <dbReference type="Proteomes" id="UP000203413"/>
    </source>
</evidence>
<dbReference type="SUPFAM" id="SSF57924">
    <property type="entry name" value="Inhibitor of apoptosis (IAP) repeat"/>
    <property type="match status" value="1"/>
</dbReference>
<accession>A0A076FET4</accession>
<gene>
    <name evidence="1" type="primary">iap</name>
    <name evidence="1" type="ORF">PmNV_106</name>
</gene>
<dbReference type="InterPro" id="IPR050784">
    <property type="entry name" value="IAP"/>
</dbReference>
<dbReference type="EMBL" id="KJ184318">
    <property type="protein sequence ID" value="AII15894.1"/>
    <property type="molecule type" value="Genomic_DNA"/>
</dbReference>
<dbReference type="SMART" id="SM00238">
    <property type="entry name" value="BIR"/>
    <property type="match status" value="1"/>
</dbReference>
<evidence type="ECO:0000313" key="1">
    <source>
        <dbReference type="EMBL" id="AII15894.1"/>
    </source>
</evidence>
<dbReference type="Pfam" id="PF00653">
    <property type="entry name" value="BIR"/>
    <property type="match status" value="1"/>
</dbReference>
<dbReference type="RefSeq" id="YP_009051944.1">
    <property type="nucleotide sequence ID" value="NC_024692.1"/>
</dbReference>
<protein>
    <submittedName>
        <fullName evidence="1">IAP</fullName>
    </submittedName>
</protein>
<keyword evidence="2" id="KW-1185">Reference proteome</keyword>
<dbReference type="PANTHER" id="PTHR10044">
    <property type="entry name" value="INHIBITOR OF APOPTOSIS"/>
    <property type="match status" value="1"/>
</dbReference>
<proteinExistence type="predicted"/>
<name>A0A076FET4_9VIRU</name>
<sequence length="101" mass="11945">MDCSDKLRFEHERLKTFKNWPALYVSPKELAKNGFYYTGVEDVVMCFYCGIGLHHWFKEVPAIEHRYNNSECDLLNNKHSTPNIEIVETLYEVVENDDDIK</sequence>
<dbReference type="OrthoDB" id="9255at10239"/>
<dbReference type="KEGG" id="vg:20098412"/>
<dbReference type="PROSITE" id="PS50143">
    <property type="entry name" value="BIR_REPEAT_2"/>
    <property type="match status" value="1"/>
</dbReference>
<dbReference type="CDD" id="cd00022">
    <property type="entry name" value="BIR"/>
    <property type="match status" value="1"/>
</dbReference>
<dbReference type="Gene3D" id="1.10.1170.10">
    <property type="entry name" value="Inhibitor Of Apoptosis Protein (2mihbC-IAP-1), Chain A"/>
    <property type="match status" value="1"/>
</dbReference>
<organism evidence="1 2">
    <name type="scientific">Penaeus monodon nudivirus</name>
    <dbReference type="NCBI Taxonomy" id="1529056"/>
    <lineage>
        <taxon>Viruses</taxon>
        <taxon>Viruses incertae sedis</taxon>
        <taxon>Naldaviricetes</taxon>
        <taxon>Lefavirales</taxon>
        <taxon>Nudiviridae</taxon>
        <taxon>Gammanudivirus</taxon>
        <taxon>Gammanudivirus pemonodonis</taxon>
    </lineage>
</organism>
<reference evidence="1 2" key="1">
    <citation type="journal article" date="2014" name="BMC Genomics">
        <title>The genome and occlusion bodies of marine Penaeus monodon nudivirus (PmNV, also known as MBV and PemoNPV) suggest that it should be assigned to a new nudivirus genus that is distinct from the terrestrial nudiviruses.</title>
        <authorList>
            <person name="Yang Y.T."/>
            <person name="Lee D.Y."/>
            <person name="Wang Y."/>
            <person name="Hu J.M."/>
            <person name="Li W.H."/>
            <person name="Leu J.H."/>
            <person name="Chang G.D."/>
            <person name="Ke H.M."/>
            <person name="Kang S.T."/>
            <person name="Lin S.S."/>
            <person name="Kou G.H."/>
            <person name="Lo C.F."/>
        </authorList>
    </citation>
    <scope>NUCLEOTIDE SEQUENCE [LARGE SCALE GENOMIC DNA]</scope>
    <source>
        <strain evidence="1">Indonesia</strain>
    </source>
</reference>
<dbReference type="InterPro" id="IPR001370">
    <property type="entry name" value="BIR_rpt"/>
</dbReference>
<dbReference type="GeneID" id="20098412"/>
<dbReference type="Proteomes" id="UP000203413">
    <property type="component" value="Segment"/>
</dbReference>